<evidence type="ECO:0000256" key="8">
    <source>
        <dbReference type="ARBA" id="ARBA00022801"/>
    </source>
</evidence>
<keyword evidence="9" id="KW-0862">Zinc</keyword>
<sequence>MPELPEVETVRDGLDRLVVGATVRDVEVFREYSVRRHDGGPGSFRDQLVGRRLGAAVRRGKFLWLPLDDPARPDGAPRAEPVETPAAALLAHLGMSGQLLVRGAAASGAQDPAATAVLPADPEPDGWQHPHLRVRLHLTGAPSGARYLDFVDQRTFGHLSVQDLVPGDGEPASSIPAGHGSDLPLLPQPVAHIARDLLDPNLDLDGLVRRVRRRRTQVKRALLDQTVVSGVGNIYADEALWRAKVHWARPTDKLRAADVRRVLDSAAEVMREALVQGGTSFDELYVNVNGESGYFDRSLAVYGQENEACRRCGALVRRDAFMNRSSFSCPVCQPAPRPRTP</sequence>
<dbReference type="InterPro" id="IPR000214">
    <property type="entry name" value="Znf_DNA_glyclase/AP_lyase"/>
</dbReference>
<evidence type="ECO:0000256" key="1">
    <source>
        <dbReference type="ARBA" id="ARBA00001668"/>
    </source>
</evidence>
<dbReference type="Pfam" id="PF01149">
    <property type="entry name" value="Fapy_DNA_glyco"/>
    <property type="match status" value="1"/>
</dbReference>
<keyword evidence="7 16" id="KW-0863">Zinc-finger</keyword>
<evidence type="ECO:0000256" key="3">
    <source>
        <dbReference type="ARBA" id="ARBA00009409"/>
    </source>
</evidence>
<comment type="cofactor">
    <cofactor evidence="2">
        <name>Zn(2+)</name>
        <dbReference type="ChEBI" id="CHEBI:29105"/>
    </cofactor>
</comment>
<comment type="catalytic activity">
    <reaction evidence="1">
        <text>Hydrolysis of DNA containing ring-opened 7-methylguanine residues, releasing 2,6-diamino-4-hydroxy-5-(N-methyl)formamidopyrimidine.</text>
        <dbReference type="EC" id="3.2.2.23"/>
    </reaction>
</comment>
<comment type="caution">
    <text evidence="19">The sequence shown here is derived from an EMBL/GenBank/DDBJ whole genome shotgun (WGS) entry which is preliminary data.</text>
</comment>
<dbReference type="SUPFAM" id="SSF46946">
    <property type="entry name" value="S13-like H2TH domain"/>
    <property type="match status" value="1"/>
</dbReference>
<evidence type="ECO:0000256" key="2">
    <source>
        <dbReference type="ARBA" id="ARBA00001947"/>
    </source>
</evidence>
<dbReference type="EC" id="3.2.2.23" evidence="19"/>
<dbReference type="SUPFAM" id="SSF81624">
    <property type="entry name" value="N-terminal domain of MutM-like DNA repair proteins"/>
    <property type="match status" value="1"/>
</dbReference>
<dbReference type="Proteomes" id="UP001183585">
    <property type="component" value="Unassembled WGS sequence"/>
</dbReference>
<evidence type="ECO:0000256" key="14">
    <source>
        <dbReference type="ARBA" id="ARBA00023295"/>
    </source>
</evidence>
<dbReference type="Gene3D" id="1.10.8.50">
    <property type="match status" value="1"/>
</dbReference>
<evidence type="ECO:0000256" key="12">
    <source>
        <dbReference type="ARBA" id="ARBA00023239"/>
    </source>
</evidence>
<dbReference type="GO" id="GO:0008534">
    <property type="term" value="F:oxidized purine nucleobase lesion DNA N-glycosylase activity"/>
    <property type="evidence" value="ECO:0007669"/>
    <property type="project" value="UniProtKB-EC"/>
</dbReference>
<dbReference type="SUPFAM" id="SSF57716">
    <property type="entry name" value="Glucocorticoid receptor-like (DNA-binding domain)"/>
    <property type="match status" value="1"/>
</dbReference>
<evidence type="ECO:0000256" key="4">
    <source>
        <dbReference type="ARBA" id="ARBA00011245"/>
    </source>
</evidence>
<keyword evidence="10" id="KW-0238">DNA-binding</keyword>
<dbReference type="PANTHER" id="PTHR22993:SF9">
    <property type="entry name" value="FORMAMIDOPYRIMIDINE-DNA GLYCOSYLASE"/>
    <property type="match status" value="1"/>
</dbReference>
<dbReference type="EC" id="4.2.99.18" evidence="19"/>
<keyword evidence="20" id="KW-1185">Reference proteome</keyword>
<evidence type="ECO:0000313" key="20">
    <source>
        <dbReference type="Proteomes" id="UP001183585"/>
    </source>
</evidence>
<dbReference type="PROSITE" id="PS51066">
    <property type="entry name" value="ZF_FPG_2"/>
    <property type="match status" value="1"/>
</dbReference>
<evidence type="ECO:0000256" key="5">
    <source>
        <dbReference type="ARBA" id="ARBA00022723"/>
    </source>
</evidence>
<evidence type="ECO:0000256" key="10">
    <source>
        <dbReference type="ARBA" id="ARBA00023125"/>
    </source>
</evidence>
<evidence type="ECO:0000259" key="17">
    <source>
        <dbReference type="PROSITE" id="PS51066"/>
    </source>
</evidence>
<evidence type="ECO:0000256" key="9">
    <source>
        <dbReference type="ARBA" id="ARBA00022833"/>
    </source>
</evidence>
<comment type="similarity">
    <text evidence="3">Belongs to the FPG family.</text>
</comment>
<dbReference type="InterPro" id="IPR035937">
    <property type="entry name" value="FPG_N"/>
</dbReference>
<feature type="domain" description="Formamidopyrimidine-DNA glycosylase catalytic" evidence="18">
    <location>
        <begin position="2"/>
        <end position="157"/>
    </location>
</feature>
<dbReference type="RefSeq" id="WP_274992846.1">
    <property type="nucleotide sequence ID" value="NZ_JAJQQP010000003.1"/>
</dbReference>
<evidence type="ECO:0000256" key="16">
    <source>
        <dbReference type="PROSITE-ProRule" id="PRU00391"/>
    </source>
</evidence>
<evidence type="ECO:0000256" key="15">
    <source>
        <dbReference type="ARBA" id="ARBA00044632"/>
    </source>
</evidence>
<dbReference type="NCBIfam" id="NF002211">
    <property type="entry name" value="PRK01103.1"/>
    <property type="match status" value="1"/>
</dbReference>
<evidence type="ECO:0000256" key="11">
    <source>
        <dbReference type="ARBA" id="ARBA00023204"/>
    </source>
</evidence>
<evidence type="ECO:0000313" key="19">
    <source>
        <dbReference type="EMBL" id="MDR7384464.1"/>
    </source>
</evidence>
<keyword evidence="5" id="KW-0479">Metal-binding</keyword>
<dbReference type="PROSITE" id="PS51068">
    <property type="entry name" value="FPG_CAT"/>
    <property type="match status" value="1"/>
</dbReference>
<protein>
    <submittedName>
        <fullName evidence="19">Formamidopyrimidine-DNA glycosylase</fullName>
        <ecNumber evidence="19">3.2.2.23</ecNumber>
        <ecNumber evidence="19">4.2.99.18</ecNumber>
    </submittedName>
</protein>
<dbReference type="PANTHER" id="PTHR22993">
    <property type="entry name" value="FORMAMIDOPYRIMIDINE-DNA GLYCOSYLASE"/>
    <property type="match status" value="1"/>
</dbReference>
<evidence type="ECO:0000256" key="13">
    <source>
        <dbReference type="ARBA" id="ARBA00023268"/>
    </source>
</evidence>
<dbReference type="GO" id="GO:0140078">
    <property type="term" value="F:class I DNA-(apurinic or apyrimidinic site) endonuclease activity"/>
    <property type="evidence" value="ECO:0007669"/>
    <property type="project" value="UniProtKB-EC"/>
</dbReference>
<dbReference type="CDD" id="cd08966">
    <property type="entry name" value="EcFpg-like_N"/>
    <property type="match status" value="1"/>
</dbReference>
<organism evidence="19 20">
    <name type="scientific">Promicromonospora iranensis</name>
    <dbReference type="NCBI Taxonomy" id="1105144"/>
    <lineage>
        <taxon>Bacteria</taxon>
        <taxon>Bacillati</taxon>
        <taxon>Actinomycetota</taxon>
        <taxon>Actinomycetes</taxon>
        <taxon>Micrococcales</taxon>
        <taxon>Promicromonosporaceae</taxon>
        <taxon>Promicromonospora</taxon>
    </lineage>
</organism>
<comment type="catalytic activity">
    <reaction evidence="15">
        <text>2'-deoxyribonucleotide-(2'-deoxyribose 5'-phosphate)-2'-deoxyribonucleotide-DNA = a 3'-end 2'-deoxyribonucleotide-(2,3-dehydro-2,3-deoxyribose 5'-phosphate)-DNA + a 5'-end 5'-phospho-2'-deoxyribonucleoside-DNA + H(+)</text>
        <dbReference type="Rhea" id="RHEA:66592"/>
        <dbReference type="Rhea" id="RHEA-COMP:13180"/>
        <dbReference type="Rhea" id="RHEA-COMP:16897"/>
        <dbReference type="Rhea" id="RHEA-COMP:17067"/>
        <dbReference type="ChEBI" id="CHEBI:15378"/>
        <dbReference type="ChEBI" id="CHEBI:136412"/>
        <dbReference type="ChEBI" id="CHEBI:157695"/>
        <dbReference type="ChEBI" id="CHEBI:167181"/>
        <dbReference type="EC" id="4.2.99.18"/>
    </reaction>
</comment>
<dbReference type="EMBL" id="JAVDYE010000001">
    <property type="protein sequence ID" value="MDR7384464.1"/>
    <property type="molecule type" value="Genomic_DNA"/>
</dbReference>
<dbReference type="SMART" id="SM00898">
    <property type="entry name" value="Fapy_DNA_glyco"/>
    <property type="match status" value="1"/>
</dbReference>
<dbReference type="SMART" id="SM01232">
    <property type="entry name" value="H2TH"/>
    <property type="match status" value="1"/>
</dbReference>
<keyword evidence="14 19" id="KW-0326">Glycosidase</keyword>
<keyword evidence="8 19" id="KW-0378">Hydrolase</keyword>
<keyword evidence="12 19" id="KW-0456">Lyase</keyword>
<evidence type="ECO:0000256" key="7">
    <source>
        <dbReference type="ARBA" id="ARBA00022771"/>
    </source>
</evidence>
<dbReference type="InterPro" id="IPR010979">
    <property type="entry name" value="Ribosomal_uS13-like_H2TH"/>
</dbReference>
<evidence type="ECO:0000259" key="18">
    <source>
        <dbReference type="PROSITE" id="PS51068"/>
    </source>
</evidence>
<proteinExistence type="inferred from homology"/>
<name>A0ABU2CT10_9MICO</name>
<keyword evidence="13" id="KW-0511">Multifunctional enzyme</keyword>
<gene>
    <name evidence="19" type="ORF">J2S48_003979</name>
</gene>
<comment type="subunit">
    <text evidence="4">Monomer.</text>
</comment>
<keyword evidence="11" id="KW-0234">DNA repair</keyword>
<reference evidence="19 20" key="1">
    <citation type="submission" date="2023-07" db="EMBL/GenBank/DDBJ databases">
        <title>Sequencing the genomes of 1000 actinobacteria strains.</title>
        <authorList>
            <person name="Klenk H.-P."/>
        </authorList>
    </citation>
    <scope>NUCLEOTIDE SEQUENCE [LARGE SCALE GENOMIC DNA]</scope>
    <source>
        <strain evidence="19 20">DSM 45554</strain>
    </source>
</reference>
<dbReference type="InterPro" id="IPR015886">
    <property type="entry name" value="H2TH_FPG"/>
</dbReference>
<evidence type="ECO:0000256" key="6">
    <source>
        <dbReference type="ARBA" id="ARBA00022763"/>
    </source>
</evidence>
<dbReference type="InterPro" id="IPR012319">
    <property type="entry name" value="FPG_cat"/>
</dbReference>
<dbReference type="NCBIfam" id="TIGR00577">
    <property type="entry name" value="fpg"/>
    <property type="match status" value="1"/>
</dbReference>
<accession>A0ABU2CT10</accession>
<dbReference type="Gene3D" id="3.20.190.10">
    <property type="entry name" value="MutM-like, N-terminal"/>
    <property type="match status" value="1"/>
</dbReference>
<keyword evidence="6" id="KW-0227">DNA damage</keyword>
<dbReference type="InterPro" id="IPR020629">
    <property type="entry name" value="FPG_Glyclase"/>
</dbReference>
<feature type="domain" description="FPG-type" evidence="17">
    <location>
        <begin position="300"/>
        <end position="334"/>
    </location>
</feature>
<dbReference type="Pfam" id="PF06831">
    <property type="entry name" value="H2TH"/>
    <property type="match status" value="1"/>
</dbReference>